<comment type="similarity">
    <text evidence="1">Belongs to the sigma-70 factor family. ECF subfamily.</text>
</comment>
<protein>
    <submittedName>
        <fullName evidence="8">RNA polymerase sigma-70 factor, ECF subfamily</fullName>
    </submittedName>
</protein>
<evidence type="ECO:0000313" key="8">
    <source>
        <dbReference type="EMBL" id="SDP75823.1"/>
    </source>
</evidence>
<proteinExistence type="inferred from homology"/>
<dbReference type="InterPro" id="IPR007627">
    <property type="entry name" value="RNA_pol_sigma70_r2"/>
</dbReference>
<dbReference type="InterPro" id="IPR036388">
    <property type="entry name" value="WH-like_DNA-bd_sf"/>
</dbReference>
<evidence type="ECO:0000256" key="3">
    <source>
        <dbReference type="ARBA" id="ARBA00023082"/>
    </source>
</evidence>
<gene>
    <name evidence="8" type="ORF">SAMN04488529_11560</name>
</gene>
<dbReference type="GO" id="GO:0016987">
    <property type="term" value="F:sigma factor activity"/>
    <property type="evidence" value="ECO:0007669"/>
    <property type="project" value="UniProtKB-KW"/>
</dbReference>
<evidence type="ECO:0000259" key="6">
    <source>
        <dbReference type="Pfam" id="PF04542"/>
    </source>
</evidence>
<evidence type="ECO:0000313" key="9">
    <source>
        <dbReference type="Proteomes" id="UP000198597"/>
    </source>
</evidence>
<evidence type="ECO:0000259" key="7">
    <source>
        <dbReference type="Pfam" id="PF08281"/>
    </source>
</evidence>
<dbReference type="PANTHER" id="PTHR43133:SF8">
    <property type="entry name" value="RNA POLYMERASE SIGMA FACTOR HI_1459-RELATED"/>
    <property type="match status" value="1"/>
</dbReference>
<dbReference type="InterPro" id="IPR014284">
    <property type="entry name" value="RNA_pol_sigma-70_dom"/>
</dbReference>
<dbReference type="InterPro" id="IPR013249">
    <property type="entry name" value="RNA_pol_sigma70_r4_t2"/>
</dbReference>
<evidence type="ECO:0000256" key="1">
    <source>
        <dbReference type="ARBA" id="ARBA00010641"/>
    </source>
</evidence>
<reference evidence="8 9" key="1">
    <citation type="submission" date="2016-10" db="EMBL/GenBank/DDBJ databases">
        <authorList>
            <person name="de Groot N.N."/>
        </authorList>
    </citation>
    <scope>NUCLEOTIDE SEQUENCE [LARGE SCALE GENOMIC DNA]</scope>
    <source>
        <strain evidence="8 9">DSM 12272</strain>
    </source>
</reference>
<feature type="domain" description="RNA polymerase sigma factor 70 region 4 type 2" evidence="7">
    <location>
        <begin position="121"/>
        <end position="172"/>
    </location>
</feature>
<evidence type="ECO:0000256" key="5">
    <source>
        <dbReference type="ARBA" id="ARBA00023163"/>
    </source>
</evidence>
<organism evidence="8 9">
    <name type="scientific">Clostridium gasigenes</name>
    <dbReference type="NCBI Taxonomy" id="94869"/>
    <lineage>
        <taxon>Bacteria</taxon>
        <taxon>Bacillati</taxon>
        <taxon>Bacillota</taxon>
        <taxon>Clostridia</taxon>
        <taxon>Eubacteriales</taxon>
        <taxon>Clostridiaceae</taxon>
        <taxon>Clostridium</taxon>
    </lineage>
</organism>
<dbReference type="STRING" id="94869.SAMN04488529_11560"/>
<dbReference type="SUPFAM" id="SSF88659">
    <property type="entry name" value="Sigma3 and sigma4 domains of RNA polymerase sigma factors"/>
    <property type="match status" value="1"/>
</dbReference>
<keyword evidence="5" id="KW-0804">Transcription</keyword>
<dbReference type="CDD" id="cd06171">
    <property type="entry name" value="Sigma70_r4"/>
    <property type="match status" value="1"/>
</dbReference>
<dbReference type="OrthoDB" id="2678696at2"/>
<accession>A0A1H0VBU1</accession>
<dbReference type="RefSeq" id="WP_089972373.1">
    <property type="nucleotide sequence ID" value="NZ_FNJM01000015.1"/>
</dbReference>
<dbReference type="EMBL" id="FNJM01000015">
    <property type="protein sequence ID" value="SDP75823.1"/>
    <property type="molecule type" value="Genomic_DNA"/>
</dbReference>
<dbReference type="AlphaFoldDB" id="A0A1H0VBU1"/>
<dbReference type="Proteomes" id="UP000198597">
    <property type="component" value="Unassembled WGS sequence"/>
</dbReference>
<dbReference type="SUPFAM" id="SSF88946">
    <property type="entry name" value="Sigma2 domain of RNA polymerase sigma factors"/>
    <property type="match status" value="1"/>
</dbReference>
<evidence type="ECO:0000256" key="4">
    <source>
        <dbReference type="ARBA" id="ARBA00023125"/>
    </source>
</evidence>
<evidence type="ECO:0000256" key="2">
    <source>
        <dbReference type="ARBA" id="ARBA00023015"/>
    </source>
</evidence>
<dbReference type="Gene3D" id="1.10.10.10">
    <property type="entry name" value="Winged helix-like DNA-binding domain superfamily/Winged helix DNA-binding domain"/>
    <property type="match status" value="1"/>
</dbReference>
<dbReference type="Gene3D" id="1.10.1740.10">
    <property type="match status" value="1"/>
</dbReference>
<keyword evidence="2" id="KW-0805">Transcription regulation</keyword>
<dbReference type="NCBIfam" id="TIGR02937">
    <property type="entry name" value="sigma70-ECF"/>
    <property type="match status" value="1"/>
</dbReference>
<dbReference type="InterPro" id="IPR013324">
    <property type="entry name" value="RNA_pol_sigma_r3/r4-like"/>
</dbReference>
<dbReference type="Pfam" id="PF04542">
    <property type="entry name" value="Sigma70_r2"/>
    <property type="match status" value="1"/>
</dbReference>
<dbReference type="GO" id="GO:0003677">
    <property type="term" value="F:DNA binding"/>
    <property type="evidence" value="ECO:0007669"/>
    <property type="project" value="UniProtKB-KW"/>
</dbReference>
<dbReference type="Pfam" id="PF08281">
    <property type="entry name" value="Sigma70_r4_2"/>
    <property type="match status" value="1"/>
</dbReference>
<name>A0A1H0VBU1_9CLOT</name>
<sequence>MNEKELIQGLKDGKEKYLYILIDHYGKLFHGIIKSVLCSSHEESFIDQCYNDVILTIWFNIKKYDENKGPFKNWLISLIRFKSIDFKRSCNKMYRNEVLSPNLEDSCNILSEIIKTEEKAELIKAIESLDEIDREVFKLRFLEESTIDDISSKLKISKSTVYTRISRGKIKLKNIIEGVTL</sequence>
<dbReference type="InterPro" id="IPR013325">
    <property type="entry name" value="RNA_pol_sigma_r2"/>
</dbReference>
<feature type="domain" description="RNA polymerase sigma-70 region 2" evidence="6">
    <location>
        <begin position="21"/>
        <end position="89"/>
    </location>
</feature>
<keyword evidence="3" id="KW-0731">Sigma factor</keyword>
<dbReference type="PANTHER" id="PTHR43133">
    <property type="entry name" value="RNA POLYMERASE ECF-TYPE SIGMA FACTO"/>
    <property type="match status" value="1"/>
</dbReference>
<dbReference type="GO" id="GO:0006352">
    <property type="term" value="P:DNA-templated transcription initiation"/>
    <property type="evidence" value="ECO:0007669"/>
    <property type="project" value="InterPro"/>
</dbReference>
<keyword evidence="4" id="KW-0238">DNA-binding</keyword>
<dbReference type="InterPro" id="IPR039425">
    <property type="entry name" value="RNA_pol_sigma-70-like"/>
</dbReference>
<keyword evidence="9" id="KW-1185">Reference proteome</keyword>